<reference evidence="2 3" key="1">
    <citation type="submission" date="2013-04" db="EMBL/GenBank/DDBJ databases">
        <title>The Genome Sequence of Parabacteroides goldsteinii DSM 19448.</title>
        <authorList>
            <consortium name="The Broad Institute Genomics Platform"/>
            <person name="Earl A."/>
            <person name="Ward D."/>
            <person name="Feldgarden M."/>
            <person name="Gevers D."/>
            <person name="Martens E."/>
            <person name="Sakamoto M."/>
            <person name="Benno Y."/>
            <person name="Song Y."/>
            <person name="Liu C."/>
            <person name="Lee J."/>
            <person name="Bolanos M."/>
            <person name="Vaisanen M.L."/>
            <person name="Finegold S.M."/>
            <person name="Walker B."/>
            <person name="Young S."/>
            <person name="Zeng Q."/>
            <person name="Gargeya S."/>
            <person name="Fitzgerald M."/>
            <person name="Haas B."/>
            <person name="Abouelleil A."/>
            <person name="Allen A.W."/>
            <person name="Alvarado L."/>
            <person name="Arachchi H.M."/>
            <person name="Berlin A.M."/>
            <person name="Chapman S.B."/>
            <person name="Gainer-Dewar J."/>
            <person name="Goldberg J."/>
            <person name="Griggs A."/>
            <person name="Gujja S."/>
            <person name="Hansen M."/>
            <person name="Howarth C."/>
            <person name="Imamovic A."/>
            <person name="Ireland A."/>
            <person name="Larimer J."/>
            <person name="McCowan C."/>
            <person name="Murphy C."/>
            <person name="Pearson M."/>
            <person name="Poon T.W."/>
            <person name="Priest M."/>
            <person name="Roberts A."/>
            <person name="Saif S."/>
            <person name="Shea T."/>
            <person name="Sisk P."/>
            <person name="Sykes S."/>
            <person name="Wortman J."/>
            <person name="Nusbaum C."/>
            <person name="Birren B."/>
        </authorList>
    </citation>
    <scope>NUCLEOTIDE SEQUENCE [LARGE SCALE GENOMIC DNA]</scope>
    <source>
        <strain evidence="2 3">DSM 19448</strain>
    </source>
</reference>
<name>A0A0F5JIV4_9BACT</name>
<dbReference type="Pfam" id="PF17170">
    <property type="entry name" value="DUF5128"/>
    <property type="match status" value="1"/>
</dbReference>
<keyword evidence="1" id="KW-0732">Signal</keyword>
<gene>
    <name evidence="2" type="ORF">HMPREF1535_01130</name>
</gene>
<sequence>MKKVGNLITGLLCLLLIVSCQSGNKSSFNNGLEDSPVVGTFVQVGDDQVLSCDQKLLTDSIHLLLTYLTEKPEIIHLDNRDEALISEGRVIVSDNYLLAWNNKQNPFKLFDRKGNFLTTIGSYGQGPNEYLNVYDANIDEENDRIYILPWQSAQILVYDLKGNPQPTIPLCLRAPKGTFHVDLQDSTVAVVLLPFPDMPAVAWTQDFHGNRKDYIEPGHLAAPQDYSNEVCTYNNVPGIFDVNILCIVPTRVDSLYRYDYRNNRLSPTFTMNFSEDPIPWHGYIELPNHYIGEASYPKQVSATSFVSSSPSYYIVDKRTGKGAFFRLYNNYLGYTEIGWPIFSFYNGYFIQNIEPANLKSTLENALKSNKLTEEEKAELTTLAESIHENDNNIIILAKLKH</sequence>
<evidence type="ECO:0000256" key="1">
    <source>
        <dbReference type="SAM" id="SignalP"/>
    </source>
</evidence>
<organism evidence="2 3">
    <name type="scientific">Parabacteroides goldsteinii DSM 19448 = WAL 12034</name>
    <dbReference type="NCBI Taxonomy" id="927665"/>
    <lineage>
        <taxon>Bacteria</taxon>
        <taxon>Pseudomonadati</taxon>
        <taxon>Bacteroidota</taxon>
        <taxon>Bacteroidia</taxon>
        <taxon>Bacteroidales</taxon>
        <taxon>Tannerellaceae</taxon>
        <taxon>Parabacteroides</taxon>
    </lineage>
</organism>
<dbReference type="RefSeq" id="WP_007655390.1">
    <property type="nucleotide sequence ID" value="NZ_KQ033912.1"/>
</dbReference>
<accession>A0A0F5JIV4</accession>
<feature type="chain" id="PRO_5002490087" description="6-bladed beta-propeller" evidence="1">
    <location>
        <begin position="23"/>
        <end position="401"/>
    </location>
</feature>
<evidence type="ECO:0000313" key="3">
    <source>
        <dbReference type="Proteomes" id="UP000033047"/>
    </source>
</evidence>
<dbReference type="PROSITE" id="PS51257">
    <property type="entry name" value="PROKAR_LIPOPROTEIN"/>
    <property type="match status" value="1"/>
</dbReference>
<dbReference type="PATRIC" id="fig|927665.4.peg.1154"/>
<comment type="caution">
    <text evidence="2">The sequence shown here is derived from an EMBL/GenBank/DDBJ whole genome shotgun (WGS) entry which is preliminary data.</text>
</comment>
<dbReference type="Proteomes" id="UP000033047">
    <property type="component" value="Unassembled WGS sequence"/>
</dbReference>
<dbReference type="Gene3D" id="2.120.10.30">
    <property type="entry name" value="TolB, C-terminal domain"/>
    <property type="match status" value="1"/>
</dbReference>
<feature type="signal peptide" evidence="1">
    <location>
        <begin position="1"/>
        <end position="22"/>
    </location>
</feature>
<protein>
    <recommendedName>
        <fullName evidence="4">6-bladed beta-propeller</fullName>
    </recommendedName>
</protein>
<dbReference type="EMBL" id="AQHV01000008">
    <property type="protein sequence ID" value="KKB57683.1"/>
    <property type="molecule type" value="Genomic_DNA"/>
</dbReference>
<dbReference type="AlphaFoldDB" id="A0A0F5JIV4"/>
<dbReference type="HOGENOM" id="CLU_036375_1_0_10"/>
<evidence type="ECO:0008006" key="4">
    <source>
        <dbReference type="Google" id="ProtNLM"/>
    </source>
</evidence>
<dbReference type="STRING" id="927665.HMPREF1535_01130"/>
<proteinExistence type="predicted"/>
<evidence type="ECO:0000313" key="2">
    <source>
        <dbReference type="EMBL" id="KKB57683.1"/>
    </source>
</evidence>
<dbReference type="InterPro" id="IPR011042">
    <property type="entry name" value="6-blade_b-propeller_TolB-like"/>
</dbReference>